<evidence type="ECO:0000313" key="4">
    <source>
        <dbReference type="Proteomes" id="UP000078550"/>
    </source>
</evidence>
<proteinExistence type="predicted"/>
<evidence type="ECO:0000256" key="1">
    <source>
        <dbReference type="SAM" id="SignalP"/>
    </source>
</evidence>
<keyword evidence="5" id="KW-1185">Reference proteome</keyword>
<sequence length="560" mass="65717">MCYLYKLAILVLLYAHTCWKIEKCVKKTNLAEKEPSRELIAGNLEDDFDDDSTKLSMQFSSMGYPETREVEKPEELGAIEGAKKMGAIPKSLTQKPGDAYSRRRLDCEINELRDIQKHEGTSKDVVGKDANVEELCENEPEKSSMSEHNTLKKKKKFKDVEIGVADAFVKSVIESNESVPSFNATSIQKYLGAGIDDAESIFKLNSEYPLNHSKKINFKNLRRPFGSVVKSLKYLNEMELYSIFFFDDFMETKLRDFLKETKVGNFFLENVYSFYRVGCIRYIPCNIEMLGYLSSKFSPFDMEKFISRNIGIYLGLSENYVCNFKDKQISAIGKNTEKNIQFLENLKVNKRIRYVTRKEKRILQEIISNAKGNVENMKKLLNSFDRRINKIYNDSRELVKFFPVNRKYMHRDDMLITCIHYILIYCVNLIKPLYVKIQKGEVLQYSILSNIASSLNDLMYVLELLEFNSEIYNNFVKIYPDFDKYYPRLRSFEEIITVYNFLNVKIHFVVIIYNMVKFYLKMDQCLNIINFYKNNTYFVYTKLLSDAETTLKDATEMFWK</sequence>
<keyword evidence="1" id="KW-0732">Signal</keyword>
<accession>A0A1A8ZJV0</accession>
<dbReference type="Proteomes" id="UP000078555">
    <property type="component" value="Unassembled WGS sequence"/>
</dbReference>
<evidence type="ECO:0000313" key="3">
    <source>
        <dbReference type="EMBL" id="SBT44339.1"/>
    </source>
</evidence>
<feature type="signal peptide" evidence="1">
    <location>
        <begin position="1"/>
        <end position="20"/>
    </location>
</feature>
<protein>
    <submittedName>
        <fullName evidence="3">KELT protein</fullName>
    </submittedName>
</protein>
<dbReference type="EMBL" id="FLRE01000172">
    <property type="protein sequence ID" value="SBT44339.1"/>
    <property type="molecule type" value="Genomic_DNA"/>
</dbReference>
<dbReference type="AlphaFoldDB" id="A0A1A8ZJV0"/>
<dbReference type="EMBL" id="FLRD01000131">
    <property type="protein sequence ID" value="SBT43816.1"/>
    <property type="molecule type" value="Genomic_DNA"/>
</dbReference>
<evidence type="ECO:0000313" key="2">
    <source>
        <dbReference type="EMBL" id="SBT43816.1"/>
    </source>
</evidence>
<dbReference type="Proteomes" id="UP000078550">
    <property type="component" value="Unassembled WGS sequence"/>
</dbReference>
<feature type="chain" id="PRO_5015059947" evidence="1">
    <location>
        <begin position="21"/>
        <end position="560"/>
    </location>
</feature>
<gene>
    <name evidence="2" type="ORF">POVWA1_048690</name>
    <name evidence="3" type="ORF">POVWA2_047750</name>
</gene>
<name>A0A1A8ZJV0_PLAOA</name>
<organism evidence="3 4">
    <name type="scientific">Plasmodium ovale wallikeri</name>
    <dbReference type="NCBI Taxonomy" id="864142"/>
    <lineage>
        <taxon>Eukaryota</taxon>
        <taxon>Sar</taxon>
        <taxon>Alveolata</taxon>
        <taxon>Apicomplexa</taxon>
        <taxon>Aconoidasida</taxon>
        <taxon>Haemosporida</taxon>
        <taxon>Plasmodiidae</taxon>
        <taxon>Plasmodium</taxon>
        <taxon>Plasmodium (Plasmodium)</taxon>
    </lineage>
</organism>
<reference evidence="4 5" key="2">
    <citation type="submission" date="2016-05" db="EMBL/GenBank/DDBJ databases">
        <authorList>
            <person name="Naeem Raeece"/>
        </authorList>
    </citation>
    <scope>NUCLEOTIDE SEQUENCE [LARGE SCALE GENOMIC DNA]</scope>
</reference>
<reference evidence="3" key="1">
    <citation type="submission" date="2016-05" db="EMBL/GenBank/DDBJ databases">
        <authorList>
            <person name="Lavstsen T."/>
            <person name="Jespersen J.S."/>
        </authorList>
    </citation>
    <scope>NUCLEOTIDE SEQUENCE [LARGE SCALE GENOMIC DNA]</scope>
</reference>
<evidence type="ECO:0000313" key="5">
    <source>
        <dbReference type="Proteomes" id="UP000078555"/>
    </source>
</evidence>